<dbReference type="GO" id="GO:0071555">
    <property type="term" value="P:cell wall organization"/>
    <property type="evidence" value="ECO:0007669"/>
    <property type="project" value="UniProtKB-KW"/>
</dbReference>
<feature type="domain" description="BioF2-like acetyltransferase" evidence="7">
    <location>
        <begin position="149"/>
        <end position="282"/>
    </location>
</feature>
<dbReference type="SUPFAM" id="SSF55729">
    <property type="entry name" value="Acyl-CoA N-acyltransferases (Nat)"/>
    <property type="match status" value="1"/>
</dbReference>
<dbReference type="AlphaFoldDB" id="A0A7K1GAB3"/>
<proteinExistence type="inferred from homology"/>
<keyword evidence="5" id="KW-0012">Acyltransferase</keyword>
<protein>
    <submittedName>
        <fullName evidence="8">GNAT family N-acetyltransferase</fullName>
    </submittedName>
</protein>
<sequence>MIEVIKDKKVWKEQIALVSNSDFYHTYDYHQLSKSNDEYPILIKYADGQTSLLIPLLLRDIDNSDYKDATSVYGYAGPLVQHIDENFNVDDFQDEFNQFLQKNNIVSVFSRLHPYIEHQESILKGLGTITALGNVVNIDLTDTIENQRAKFSRRLKTYLNKSRRSCTVIKGNIDEHLDDFIRLYHENMRRVDADDSYFFTNKYYHQILSSEDYESELSLCVHAESEEIIGAAMFMKKGDIVQYHLSGLSEEHFELNPIKLVIDEMRIKSTEEGYKYFNLGGGLGSNEDSLFRFKSSFSKDFKEFKIWKYIVNENVYKELVSQKLGNDHAPDILEADYFPAYRAVKKVTEV</sequence>
<dbReference type="InterPro" id="IPR050644">
    <property type="entry name" value="PG_Glycine_Bridge_Synth"/>
</dbReference>
<keyword evidence="3" id="KW-0133">Cell shape</keyword>
<evidence type="ECO:0000256" key="4">
    <source>
        <dbReference type="ARBA" id="ARBA00022984"/>
    </source>
</evidence>
<evidence type="ECO:0000256" key="2">
    <source>
        <dbReference type="ARBA" id="ARBA00022679"/>
    </source>
</evidence>
<keyword evidence="4" id="KW-0573">Peptidoglycan synthesis</keyword>
<dbReference type="InterPro" id="IPR016181">
    <property type="entry name" value="Acyl_CoA_acyltransferase"/>
</dbReference>
<dbReference type="InterPro" id="IPR038740">
    <property type="entry name" value="BioF2-like_GNAT_dom"/>
</dbReference>
<dbReference type="RefSeq" id="WP_155087915.1">
    <property type="nucleotide sequence ID" value="NZ_WJYA01000003.1"/>
</dbReference>
<reference evidence="8 9" key="1">
    <citation type="submission" date="2019-11" db="EMBL/GenBank/DDBJ databases">
        <title>Winogradskyella ouciana sp. nov., isolated from the hadal seawater of the Mariana Trench.</title>
        <authorList>
            <person name="Liu R."/>
        </authorList>
    </citation>
    <scope>NUCLEOTIDE SEQUENCE [LARGE SCALE GENOMIC DNA]</scope>
    <source>
        <strain evidence="8 9">ZXX205</strain>
    </source>
</reference>
<dbReference type="InterPro" id="IPR003447">
    <property type="entry name" value="FEMABX"/>
</dbReference>
<dbReference type="GO" id="GO:0008360">
    <property type="term" value="P:regulation of cell shape"/>
    <property type="evidence" value="ECO:0007669"/>
    <property type="project" value="UniProtKB-KW"/>
</dbReference>
<keyword evidence="2 8" id="KW-0808">Transferase</keyword>
<keyword evidence="9" id="KW-1185">Reference proteome</keyword>
<keyword evidence="6" id="KW-0961">Cell wall biogenesis/degradation</keyword>
<evidence type="ECO:0000256" key="3">
    <source>
        <dbReference type="ARBA" id="ARBA00022960"/>
    </source>
</evidence>
<evidence type="ECO:0000313" key="8">
    <source>
        <dbReference type="EMBL" id="MTE26081.1"/>
    </source>
</evidence>
<dbReference type="PANTHER" id="PTHR36174">
    <property type="entry name" value="LIPID II:GLYCINE GLYCYLTRANSFERASE"/>
    <property type="match status" value="1"/>
</dbReference>
<gene>
    <name evidence="8" type="ORF">F1003_03960</name>
</gene>
<name>A0A7K1GAB3_9FLAO</name>
<evidence type="ECO:0000256" key="6">
    <source>
        <dbReference type="ARBA" id="ARBA00023316"/>
    </source>
</evidence>
<accession>A0A7K1GAB3</accession>
<evidence type="ECO:0000313" key="9">
    <source>
        <dbReference type="Proteomes" id="UP000447545"/>
    </source>
</evidence>
<dbReference type="PANTHER" id="PTHR36174:SF1">
    <property type="entry name" value="LIPID II:GLYCINE GLYCYLTRANSFERASE"/>
    <property type="match status" value="1"/>
</dbReference>
<dbReference type="Proteomes" id="UP000447545">
    <property type="component" value="Unassembled WGS sequence"/>
</dbReference>
<dbReference type="PROSITE" id="PS51191">
    <property type="entry name" value="FEMABX"/>
    <property type="match status" value="1"/>
</dbReference>
<evidence type="ECO:0000259" key="7">
    <source>
        <dbReference type="Pfam" id="PF13480"/>
    </source>
</evidence>
<dbReference type="Gene3D" id="3.40.630.30">
    <property type="match status" value="1"/>
</dbReference>
<evidence type="ECO:0000256" key="5">
    <source>
        <dbReference type="ARBA" id="ARBA00023315"/>
    </source>
</evidence>
<dbReference type="GO" id="GO:0016755">
    <property type="term" value="F:aminoacyltransferase activity"/>
    <property type="evidence" value="ECO:0007669"/>
    <property type="project" value="InterPro"/>
</dbReference>
<dbReference type="EMBL" id="WJYA01000003">
    <property type="protein sequence ID" value="MTE26081.1"/>
    <property type="molecule type" value="Genomic_DNA"/>
</dbReference>
<dbReference type="GO" id="GO:0009252">
    <property type="term" value="P:peptidoglycan biosynthetic process"/>
    <property type="evidence" value="ECO:0007669"/>
    <property type="project" value="UniProtKB-KW"/>
</dbReference>
<dbReference type="Pfam" id="PF13480">
    <property type="entry name" value="Acetyltransf_6"/>
    <property type="match status" value="1"/>
</dbReference>
<evidence type="ECO:0000256" key="1">
    <source>
        <dbReference type="ARBA" id="ARBA00009943"/>
    </source>
</evidence>
<organism evidence="8 9">
    <name type="scientific">Winogradskyella ouciana</name>
    <dbReference type="NCBI Taxonomy" id="2608631"/>
    <lineage>
        <taxon>Bacteria</taxon>
        <taxon>Pseudomonadati</taxon>
        <taxon>Bacteroidota</taxon>
        <taxon>Flavobacteriia</taxon>
        <taxon>Flavobacteriales</taxon>
        <taxon>Flavobacteriaceae</taxon>
        <taxon>Winogradskyella</taxon>
    </lineage>
</organism>
<comment type="caution">
    <text evidence="8">The sequence shown here is derived from an EMBL/GenBank/DDBJ whole genome shotgun (WGS) entry which is preliminary data.</text>
</comment>
<comment type="similarity">
    <text evidence="1">Belongs to the FemABX family.</text>
</comment>